<sequence>MDESDARRADAALQAYNWAKVAGSPERAWKEWEQARALSNSSPDELSEWQRWLLDHLDKNQRLGAEQPIALAEMWVRVAAVQPTAVPVPEEN</sequence>
<protein>
    <submittedName>
        <fullName evidence="1">Uncharacterized protein</fullName>
    </submittedName>
</protein>
<dbReference type="EMBL" id="LMWY01000011">
    <property type="protein sequence ID" value="KUO04573.1"/>
    <property type="molecule type" value="Genomic_DNA"/>
</dbReference>
<dbReference type="STRING" id="661399.AQJ67_10175"/>
<dbReference type="Proteomes" id="UP000053429">
    <property type="component" value="Unassembled WGS sequence"/>
</dbReference>
<evidence type="ECO:0000313" key="2">
    <source>
        <dbReference type="Proteomes" id="UP000053429"/>
    </source>
</evidence>
<dbReference type="AlphaFoldDB" id="A0A101U5F5"/>
<name>A0A101U5F5_9ACTN</name>
<evidence type="ECO:0000313" key="1">
    <source>
        <dbReference type="EMBL" id="KUO04573.1"/>
    </source>
</evidence>
<dbReference type="OrthoDB" id="9948141at2"/>
<dbReference type="RefSeq" id="WP_062717763.1">
    <property type="nucleotide sequence ID" value="NZ_KQ948926.1"/>
</dbReference>
<accession>A0A101U5F5</accession>
<comment type="caution">
    <text evidence="1">The sequence shown here is derived from an EMBL/GenBank/DDBJ whole genome shotgun (WGS) entry which is preliminary data.</text>
</comment>
<keyword evidence="2" id="KW-1185">Reference proteome</keyword>
<organism evidence="1 2">
    <name type="scientific">Streptomyces caeruleatus</name>
    <dbReference type="NCBI Taxonomy" id="661399"/>
    <lineage>
        <taxon>Bacteria</taxon>
        <taxon>Bacillati</taxon>
        <taxon>Actinomycetota</taxon>
        <taxon>Actinomycetes</taxon>
        <taxon>Kitasatosporales</taxon>
        <taxon>Streptomycetaceae</taxon>
        <taxon>Streptomyces</taxon>
    </lineage>
</organism>
<proteinExistence type="predicted"/>
<reference evidence="1 2" key="1">
    <citation type="submission" date="2015-10" db="EMBL/GenBank/DDBJ databases">
        <title>Draft genome sequence of Streptomyces caeruleatus NRRL B-24802, type strain for the species Streptomyces caeruleatus.</title>
        <authorList>
            <person name="Ruckert C."/>
            <person name="Winkler A."/>
            <person name="Kalinowski J."/>
            <person name="Kampfer P."/>
            <person name="Glaeser S."/>
        </authorList>
    </citation>
    <scope>NUCLEOTIDE SEQUENCE [LARGE SCALE GENOMIC DNA]</scope>
    <source>
        <strain evidence="1 2">NRRL B-24802</strain>
    </source>
</reference>
<gene>
    <name evidence="1" type="ORF">AQJ67_10175</name>
</gene>